<dbReference type="EMBL" id="CP009112">
    <property type="protein sequence ID" value="ANS31982.1"/>
    <property type="molecule type" value="Genomic_DNA"/>
</dbReference>
<evidence type="ECO:0000313" key="2">
    <source>
        <dbReference type="EMBL" id="ANS28839.1"/>
    </source>
</evidence>
<evidence type="ECO:0000313" key="3">
    <source>
        <dbReference type="EMBL" id="ANS31821.1"/>
    </source>
</evidence>
<dbReference type="EMBL" id="CP009112">
    <property type="protein sequence ID" value="ANS31821.1"/>
    <property type="molecule type" value="Genomic_DNA"/>
</dbReference>
<gene>
    <name evidence="2" type="ORF">R1CP_20805</name>
    <name evidence="3" type="ORF">R1CP_36075</name>
    <name evidence="4" type="ORF">R1CP_36880</name>
    <name evidence="5" type="ORF">R1CP_36940</name>
</gene>
<organism evidence="2 6">
    <name type="scientific">Rhodococcus opacus</name>
    <name type="common">Nocardia opaca</name>
    <dbReference type="NCBI Taxonomy" id="37919"/>
    <lineage>
        <taxon>Bacteria</taxon>
        <taxon>Bacillati</taxon>
        <taxon>Actinomycetota</taxon>
        <taxon>Actinomycetes</taxon>
        <taxon>Mycobacteriales</taxon>
        <taxon>Nocardiaceae</taxon>
        <taxon>Rhodococcus</taxon>
    </lineage>
</organism>
<evidence type="ECO:0000256" key="1">
    <source>
        <dbReference type="SAM" id="MobiDB-lite"/>
    </source>
</evidence>
<dbReference type="Pfam" id="PF07592">
    <property type="entry name" value="DDE_Tnp_ISAZ013"/>
    <property type="match status" value="1"/>
</dbReference>
<dbReference type="Proteomes" id="UP000186108">
    <property type="component" value="Plasmid pR1CP1"/>
</dbReference>
<dbReference type="InterPro" id="IPR011518">
    <property type="entry name" value="Transposase_36"/>
</dbReference>
<evidence type="ECO:0000313" key="5">
    <source>
        <dbReference type="EMBL" id="ANS31994.1"/>
    </source>
</evidence>
<sequence>MSEVDERLRERFAVLLPHLNERQRRLALAAEARSLGHGGVRAVARAVGVSETTVRRGVFELEAGEQPAPTGRVRRPGGGRKGADALNPQLVPALLALVEPDERGDPESPLRWTTKSLRHLAEELTRQGHPVSAPTVGRLLRDNGFSLQSNAKTLEGEQHPDRDVQFRYINEQVKAHQDAGEPVISVDSKKKEQLGQLPTPGREWRPHGDPVRVVDHSFFTGPNADRAIPYGVYDLTTDAGWVNVGVDHDTAAFAVASIRRWWQARGAADYPHASRLLITADAGGSNSYRYRLWKAELAALASETGLAITVCHFPPGTSKWNKIEHRLFSQITMNWRGRPLTSHEVVVKTIASTRTRTGLRVDAELDTGDYPIGISVGRDELRALPIRPHAQCGTWNYTIEPTHADAAPVPGRDREGERAAAVAMLADPRLTGMTSDELNELTARLAPAQAARAEQRRWHQRGGRRRNAPGAGGRRLLSDAAAALITVVYLRQVCPQRVLSDLLGVNPNSIGEIIAEMRMLLDEHGHHVTPTIGLRFSTAADLAGFLRDGTAPVPTPNRPLPEALSHPALTGMSRRQLGDLVERLAVRQAAMVERRRYTQRGGERMPGGRGGIFLQKITDAERVLATVLHMRQLCNRAVLAELFQVSPRTIGNALLDVRPLLEQDGYTPAPAPIRYRTAAALLAAIPQQEDDTTESTD</sequence>
<feature type="region of interest" description="Disordered" evidence="1">
    <location>
        <begin position="66"/>
        <end position="85"/>
    </location>
</feature>
<reference evidence="2 6" key="1">
    <citation type="submission" date="2014-07" db="EMBL/GenBank/DDBJ databases">
        <authorList>
            <person name="Zhang J.E."/>
            <person name="Yang H."/>
            <person name="Guo J."/>
            <person name="Deng Z."/>
            <person name="Luo H."/>
            <person name="Luo M."/>
            <person name="Zhao B."/>
        </authorList>
    </citation>
    <scope>NUCLEOTIDE SEQUENCE [LARGE SCALE GENOMIC DNA]</scope>
    <source>
        <strain evidence="2 6">1CP</strain>
        <plasmid evidence="6">Plasmid pr1cp1</plasmid>
        <plasmid evidence="3">pR1CP1</plasmid>
    </source>
</reference>
<dbReference type="EMBL" id="CP009112">
    <property type="protein sequence ID" value="ANS31994.1"/>
    <property type="molecule type" value="Genomic_DNA"/>
</dbReference>
<dbReference type="RefSeq" id="WP_065491460.1">
    <property type="nucleotide sequence ID" value="NZ_CP009111.1"/>
</dbReference>
<dbReference type="Proteomes" id="UP000186108">
    <property type="component" value="Chromosome"/>
</dbReference>
<dbReference type="NCBIfam" id="NF033519">
    <property type="entry name" value="transpos_ISAzo13"/>
    <property type="match status" value="1"/>
</dbReference>
<dbReference type="AlphaFoldDB" id="A0A1B1K8D5"/>
<dbReference type="PATRIC" id="fig|37919.13.peg.4378"/>
<accession>A0A1B1K8D5</accession>
<evidence type="ECO:0000313" key="6">
    <source>
        <dbReference type="Proteomes" id="UP000186108"/>
    </source>
</evidence>
<dbReference type="EMBL" id="CP009111">
    <property type="protein sequence ID" value="ANS28839.1"/>
    <property type="molecule type" value="Genomic_DNA"/>
</dbReference>
<proteinExistence type="predicted"/>
<keyword evidence="3" id="KW-0614">Plasmid</keyword>
<geneLocation type="plasmid" evidence="3">
    <name>pR1CP1</name>
</geneLocation>
<protein>
    <submittedName>
        <fullName evidence="2">Putative transposase</fullName>
    </submittedName>
</protein>
<geneLocation type="plasmid" evidence="6">
    <name>pr1cp1</name>
</geneLocation>
<name>A0A1B1K8D5_RHOOP</name>
<evidence type="ECO:0000313" key="4">
    <source>
        <dbReference type="EMBL" id="ANS31982.1"/>
    </source>
</evidence>